<dbReference type="Proteomes" id="UP000654279">
    <property type="component" value="Unassembled WGS sequence"/>
</dbReference>
<dbReference type="PANTHER" id="PTHR43649">
    <property type="entry name" value="ARABINOSE-BINDING PROTEIN-RELATED"/>
    <property type="match status" value="1"/>
</dbReference>
<dbReference type="RefSeq" id="WP_249284361.1">
    <property type="nucleotide sequence ID" value="NZ_JACRSO010000001.1"/>
</dbReference>
<name>A0A926CY81_9FIRM</name>
<gene>
    <name evidence="1" type="ORF">H8699_02650</name>
</gene>
<evidence type="ECO:0000313" key="2">
    <source>
        <dbReference type="Proteomes" id="UP000654279"/>
    </source>
</evidence>
<dbReference type="InterPro" id="IPR050490">
    <property type="entry name" value="Bact_solute-bd_prot1"/>
</dbReference>
<dbReference type="PROSITE" id="PS51257">
    <property type="entry name" value="PROKAR_LIPOPROTEIN"/>
    <property type="match status" value="1"/>
</dbReference>
<proteinExistence type="predicted"/>
<reference evidence="1" key="1">
    <citation type="submission" date="2020-08" db="EMBL/GenBank/DDBJ databases">
        <title>Genome public.</title>
        <authorList>
            <person name="Liu C."/>
            <person name="Sun Q."/>
        </authorList>
    </citation>
    <scope>NUCLEOTIDE SEQUENCE</scope>
    <source>
        <strain evidence="1">NSJ-44</strain>
    </source>
</reference>
<organism evidence="1 2">
    <name type="scientific">Luoshenia tenuis</name>
    <dbReference type="NCBI Taxonomy" id="2763654"/>
    <lineage>
        <taxon>Bacteria</taxon>
        <taxon>Bacillati</taxon>
        <taxon>Bacillota</taxon>
        <taxon>Clostridia</taxon>
        <taxon>Christensenellales</taxon>
        <taxon>Christensenellaceae</taxon>
        <taxon>Luoshenia</taxon>
    </lineage>
</organism>
<comment type="caution">
    <text evidence="1">The sequence shown here is derived from an EMBL/GenBank/DDBJ whole genome shotgun (WGS) entry which is preliminary data.</text>
</comment>
<dbReference type="SUPFAM" id="SSF53850">
    <property type="entry name" value="Periplasmic binding protein-like II"/>
    <property type="match status" value="1"/>
</dbReference>
<accession>A0A926CY81</accession>
<keyword evidence="2" id="KW-1185">Reference proteome</keyword>
<dbReference type="EMBL" id="JACRSO010000001">
    <property type="protein sequence ID" value="MBC8528338.1"/>
    <property type="molecule type" value="Genomic_DNA"/>
</dbReference>
<dbReference type="Gene3D" id="3.40.190.10">
    <property type="entry name" value="Periplasmic binding protein-like II"/>
    <property type="match status" value="1"/>
</dbReference>
<sequence>MKRAQTRRLAGLLALIAVCALLFGCTGYELAPVVEGGEASASASVYTSRLNVLALTPYNIWGEGLKVFQKEYPQVEVVVTQAFQISNERDAAQTLKLNEEALAQADLVLLPTFSYNYPKDRQMLPDVYKLMEKGAFLDLSGRWNLDKDEGLNQAVLNAGVYRGQRYLVPLTYNIPVLLGGEKLLANLDIDPAKGKDIAGLFAQLSACIPTAKSAGYEECLLHNGHAHAHFPYSGEFGLYDRQQHALADRETVRALCQAYQPYALTDGIQSPYDLAGFHVKDENLAADYYGALAMGKTAFYLDTLSPYLMFEYLPLKTIDRPVLLPLSDLAGNPQAQVTYAMAIPAASSNPDGAYQLIRTLLSDEAQKQMQLNYQGAGTWVNNRVTEEALRSSLSEEQLKSYDASPYFKSGADRQSQPLSQEDVDAYMEIVRSAQPTLSDPFIADLFYESMQPYFEGTADFDICYDNLEKAITAYMEQ</sequence>
<dbReference type="AlphaFoldDB" id="A0A926CY81"/>
<evidence type="ECO:0000313" key="1">
    <source>
        <dbReference type="EMBL" id="MBC8528338.1"/>
    </source>
</evidence>
<protein>
    <submittedName>
        <fullName evidence="1">Extracellular solute-binding protein</fullName>
    </submittedName>
</protein>